<dbReference type="WBParaSite" id="ACRNAN_scaffold937.g10278.t1">
    <property type="protein sequence ID" value="ACRNAN_scaffold937.g10278.t1"/>
    <property type="gene ID" value="ACRNAN_scaffold937.g10278"/>
</dbReference>
<keyword evidence="1" id="KW-1185">Reference proteome</keyword>
<dbReference type="Proteomes" id="UP000887540">
    <property type="component" value="Unplaced"/>
</dbReference>
<dbReference type="Gene3D" id="1.25.40.10">
    <property type="entry name" value="Tetratricopeptide repeat domain"/>
    <property type="match status" value="1"/>
</dbReference>
<sequence length="397" mass="46441">MAIVFYYDEKFFTKMLCNRAMVHLKMRNYYLCYIDASEALKLDDKLSKAWYRKGKSLAELGYYDLASDCYTECLKLELTGPSMNQVQSDAQAIAYKLDKPQIDQNSLDNYDPLESDPSNFSRELFTGELNRTFIFNEPFEEERKSNPNMRPPSKYDSKTWKSCEQLLEILFERAIEERKLRCFDGAIYLLNFIQALDFDFYVHFLSPLYPNPSLGMLQAECYLQAGKYHKGILLAAITGTKYTQVINKKGGWDFYGQNMDEIWIFYNSLVCQTMVRWGAYKSGCYAQAKRLMSPMHDQIVTSRLPPDDKLLKIWEGLKIEVEEKKENECNDQKVVEFLDSYISSPQFSMDFEHYDDNSMHTRLAKKLFLAGKTAWFILFPDEYVINEAKLEAAKMKD</sequence>
<dbReference type="SUPFAM" id="SSF48452">
    <property type="entry name" value="TPR-like"/>
    <property type="match status" value="1"/>
</dbReference>
<evidence type="ECO:0000313" key="2">
    <source>
        <dbReference type="WBParaSite" id="ACRNAN_scaffold937.g10278.t1"/>
    </source>
</evidence>
<reference evidence="2" key="1">
    <citation type="submission" date="2022-11" db="UniProtKB">
        <authorList>
            <consortium name="WormBaseParasite"/>
        </authorList>
    </citation>
    <scope>IDENTIFICATION</scope>
</reference>
<dbReference type="SMART" id="SM00028">
    <property type="entry name" value="TPR"/>
    <property type="match status" value="2"/>
</dbReference>
<proteinExistence type="predicted"/>
<dbReference type="GO" id="GO:0051879">
    <property type="term" value="F:Hsp90 protein binding"/>
    <property type="evidence" value="ECO:0007669"/>
    <property type="project" value="TreeGrafter"/>
</dbReference>
<organism evidence="1 2">
    <name type="scientific">Acrobeloides nanus</name>
    <dbReference type="NCBI Taxonomy" id="290746"/>
    <lineage>
        <taxon>Eukaryota</taxon>
        <taxon>Metazoa</taxon>
        <taxon>Ecdysozoa</taxon>
        <taxon>Nematoda</taxon>
        <taxon>Chromadorea</taxon>
        <taxon>Rhabditida</taxon>
        <taxon>Tylenchina</taxon>
        <taxon>Cephalobomorpha</taxon>
        <taxon>Cephaloboidea</taxon>
        <taxon>Cephalobidae</taxon>
        <taxon>Acrobeloides</taxon>
    </lineage>
</organism>
<dbReference type="PANTHER" id="PTHR46035:SF1">
    <property type="entry name" value="TETRATRICOPEPTIDE REPEAT PROTEIN 4"/>
    <property type="match status" value="1"/>
</dbReference>
<name>A0A914ELN6_9BILA</name>
<dbReference type="GO" id="GO:0005829">
    <property type="term" value="C:cytosol"/>
    <property type="evidence" value="ECO:0007669"/>
    <property type="project" value="TreeGrafter"/>
</dbReference>
<evidence type="ECO:0000313" key="1">
    <source>
        <dbReference type="Proteomes" id="UP000887540"/>
    </source>
</evidence>
<accession>A0A914ELN6</accession>
<dbReference type="GO" id="GO:0005634">
    <property type="term" value="C:nucleus"/>
    <property type="evidence" value="ECO:0007669"/>
    <property type="project" value="TreeGrafter"/>
</dbReference>
<dbReference type="PANTHER" id="PTHR46035">
    <property type="entry name" value="TETRATRICOPEPTIDE REPEAT PROTEIN 4"/>
    <property type="match status" value="1"/>
</dbReference>
<dbReference type="AlphaFoldDB" id="A0A914ELN6"/>
<dbReference type="GO" id="GO:0006457">
    <property type="term" value="P:protein folding"/>
    <property type="evidence" value="ECO:0007669"/>
    <property type="project" value="TreeGrafter"/>
</dbReference>
<dbReference type="InterPro" id="IPR019734">
    <property type="entry name" value="TPR_rpt"/>
</dbReference>
<dbReference type="InterPro" id="IPR011990">
    <property type="entry name" value="TPR-like_helical_dom_sf"/>
</dbReference>
<dbReference type="GO" id="GO:0030544">
    <property type="term" value="F:Hsp70 protein binding"/>
    <property type="evidence" value="ECO:0007669"/>
    <property type="project" value="TreeGrafter"/>
</dbReference>
<protein>
    <submittedName>
        <fullName evidence="2">Uncharacterized protein</fullName>
    </submittedName>
</protein>